<protein>
    <submittedName>
        <fullName evidence="3">GNAT family N-acetyltransferase</fullName>
    </submittedName>
</protein>
<dbReference type="Gene3D" id="3.40.630.30">
    <property type="match status" value="1"/>
</dbReference>
<dbReference type="FunFam" id="3.40.630.30:FF:000047">
    <property type="entry name" value="Acetyltransferase, GNAT family"/>
    <property type="match status" value="1"/>
</dbReference>
<dbReference type="Proteomes" id="UP000214747">
    <property type="component" value="Unassembled WGS sequence"/>
</dbReference>
<feature type="domain" description="N-acetyltransferase" evidence="2">
    <location>
        <begin position="53"/>
        <end position="197"/>
    </location>
</feature>
<proteinExistence type="predicted"/>
<keyword evidence="3" id="KW-0808">Transferase</keyword>
<dbReference type="InterPro" id="IPR016181">
    <property type="entry name" value="Acyl_CoA_acyltransferase"/>
</dbReference>
<dbReference type="EMBL" id="NJGV01000001">
    <property type="protein sequence ID" value="OWY36793.1"/>
    <property type="molecule type" value="Genomic_DNA"/>
</dbReference>
<evidence type="ECO:0000313" key="3">
    <source>
        <dbReference type="EMBL" id="OWY36793.1"/>
    </source>
</evidence>
<keyword evidence="4" id="KW-1185">Reference proteome</keyword>
<dbReference type="GO" id="GO:0008999">
    <property type="term" value="F:protein-N-terminal-alanine acetyltransferase activity"/>
    <property type="evidence" value="ECO:0007669"/>
    <property type="project" value="TreeGrafter"/>
</dbReference>
<dbReference type="Pfam" id="PF13302">
    <property type="entry name" value="Acetyltransf_3"/>
    <property type="match status" value="1"/>
</dbReference>
<evidence type="ECO:0000256" key="1">
    <source>
        <dbReference type="SAM" id="MobiDB-lite"/>
    </source>
</evidence>
<dbReference type="PROSITE" id="PS51186">
    <property type="entry name" value="GNAT"/>
    <property type="match status" value="1"/>
</dbReference>
<evidence type="ECO:0000313" key="4">
    <source>
        <dbReference type="Proteomes" id="UP000214747"/>
    </source>
</evidence>
<dbReference type="GO" id="GO:1990189">
    <property type="term" value="F:protein N-terminal-serine acetyltransferase activity"/>
    <property type="evidence" value="ECO:0007669"/>
    <property type="project" value="TreeGrafter"/>
</dbReference>
<organism evidence="3 4">
    <name type="scientific">Herbaspirillum aquaticum</name>
    <dbReference type="NCBI Taxonomy" id="568783"/>
    <lineage>
        <taxon>Bacteria</taxon>
        <taxon>Pseudomonadati</taxon>
        <taxon>Pseudomonadota</taxon>
        <taxon>Betaproteobacteria</taxon>
        <taxon>Burkholderiales</taxon>
        <taxon>Oxalobacteraceae</taxon>
        <taxon>Herbaspirillum</taxon>
    </lineage>
</organism>
<dbReference type="RefSeq" id="WP_088753476.1">
    <property type="nucleotide sequence ID" value="NZ_NJGV01000001.1"/>
</dbReference>
<dbReference type="SUPFAM" id="SSF55729">
    <property type="entry name" value="Acyl-CoA N-acyltransferases (Nat)"/>
    <property type="match status" value="1"/>
</dbReference>
<dbReference type="PANTHER" id="PTHR43441">
    <property type="entry name" value="RIBOSOMAL-PROTEIN-SERINE ACETYLTRANSFERASE"/>
    <property type="match status" value="1"/>
</dbReference>
<dbReference type="InterPro" id="IPR051908">
    <property type="entry name" value="Ribosomal_N-acetyltransferase"/>
</dbReference>
<dbReference type="InterPro" id="IPR000182">
    <property type="entry name" value="GNAT_dom"/>
</dbReference>
<sequence length="252" mass="28232">MTVLPPTRLNAYQQPVGPALPDWQPRARPAGQTLQGRSCRLERLDAARHAAQLHAAFATAPDGRDWTYMMSGPFPDAASYRHQAEQMQATQDPLHHAVIDLASGQAVGTMALMRIEPAHGVIEVGHIALSPLLKRSRMATEAHYLLMRHVFEDLGYRRYEWKCDSLNAPSRAAAQRLGFRFEGIFRQAVVYRGRSRDTAWFSIIDSEWPALRQAFEQWLDDGNFDAQGQQRQSLSALTRATLTNEHAVSSAA</sequence>
<reference evidence="3 4" key="1">
    <citation type="journal article" date="2010" name="Int. J. Syst. Evol. Microbiol.">
        <title>Reclassification of Herbaspirillum putei as a later heterotypic synonym of Herbaspirillum huttiense, with the description of H. huttiense subsp. huttiense subsp. nov. and H. huttiense subsp. putei subsp. nov., comb. nov., and description of Herbaspirillum aquaticum sp. nov.</title>
        <authorList>
            <person name="Dobritsa A.P."/>
            <person name="Reddy M.C."/>
            <person name="Samadpour M."/>
        </authorList>
    </citation>
    <scope>NUCLEOTIDE SEQUENCE [LARGE SCALE GENOMIC DNA]</scope>
    <source>
        <strain evidence="3 4">IEH 4430</strain>
    </source>
</reference>
<feature type="region of interest" description="Disordered" evidence="1">
    <location>
        <begin position="1"/>
        <end position="30"/>
    </location>
</feature>
<accession>A0A225T0J2</accession>
<gene>
    <name evidence="3" type="ORF">CEJ45_01495</name>
</gene>
<dbReference type="PANTHER" id="PTHR43441:SF2">
    <property type="entry name" value="FAMILY ACETYLTRANSFERASE, PUTATIVE (AFU_ORTHOLOGUE AFUA_7G00850)-RELATED"/>
    <property type="match status" value="1"/>
</dbReference>
<evidence type="ECO:0000259" key="2">
    <source>
        <dbReference type="PROSITE" id="PS51186"/>
    </source>
</evidence>
<comment type="caution">
    <text evidence="3">The sequence shown here is derived from an EMBL/GenBank/DDBJ whole genome shotgun (WGS) entry which is preliminary data.</text>
</comment>
<dbReference type="AlphaFoldDB" id="A0A225T0J2"/>
<name>A0A225T0J2_9BURK</name>